<protein>
    <submittedName>
        <fullName evidence="3">Transposase</fullName>
    </submittedName>
</protein>
<dbReference type="InterPro" id="IPR052546">
    <property type="entry name" value="Transposase_8_domain"/>
</dbReference>
<dbReference type="PANTHER" id="PTHR33609:SF1">
    <property type="entry name" value="TRANSPOSASE"/>
    <property type="match status" value="1"/>
</dbReference>
<keyword evidence="1" id="KW-0175">Coiled coil</keyword>
<dbReference type="Proteomes" id="UP000245839">
    <property type="component" value="Unassembled WGS sequence"/>
</dbReference>
<accession>A0A2Y9BAG0</accession>
<gene>
    <name evidence="2" type="ORF">BCF38_1332</name>
    <name evidence="3" type="ORF">SAMN05421539_1332</name>
</gene>
<organism evidence="3 5">
    <name type="scientific">Jannaschia seohaensis</name>
    <dbReference type="NCBI Taxonomy" id="475081"/>
    <lineage>
        <taxon>Bacteria</taxon>
        <taxon>Pseudomonadati</taxon>
        <taxon>Pseudomonadota</taxon>
        <taxon>Alphaproteobacteria</taxon>
        <taxon>Rhodobacterales</taxon>
        <taxon>Roseobacteraceae</taxon>
        <taxon>Jannaschia</taxon>
    </lineage>
</organism>
<feature type="coiled-coil region" evidence="1">
    <location>
        <begin position="53"/>
        <end position="80"/>
    </location>
</feature>
<dbReference type="Pfam" id="PF01527">
    <property type="entry name" value="HTH_Tnp_1"/>
    <property type="match status" value="1"/>
</dbReference>
<evidence type="ECO:0000256" key="1">
    <source>
        <dbReference type="SAM" id="Coils"/>
    </source>
</evidence>
<evidence type="ECO:0000313" key="4">
    <source>
        <dbReference type="Proteomes" id="UP000245839"/>
    </source>
</evidence>
<dbReference type="InterPro" id="IPR009057">
    <property type="entry name" value="Homeodomain-like_sf"/>
</dbReference>
<dbReference type="GO" id="GO:0003677">
    <property type="term" value="F:DNA binding"/>
    <property type="evidence" value="ECO:0007669"/>
    <property type="project" value="InterPro"/>
</dbReference>
<dbReference type="GO" id="GO:0004803">
    <property type="term" value="F:transposase activity"/>
    <property type="evidence" value="ECO:0007669"/>
    <property type="project" value="InterPro"/>
</dbReference>
<name>A0A2Y9BAG0_9RHOB</name>
<keyword evidence="4" id="KW-1185">Reference proteome</keyword>
<proteinExistence type="predicted"/>
<dbReference type="InterPro" id="IPR002514">
    <property type="entry name" value="Transposase_8"/>
</dbReference>
<dbReference type="EMBL" id="UETC01000033">
    <property type="protein sequence ID" value="SSA52017.1"/>
    <property type="molecule type" value="Genomic_DNA"/>
</dbReference>
<evidence type="ECO:0000313" key="2">
    <source>
        <dbReference type="EMBL" id="PWJ09635.1"/>
    </source>
</evidence>
<dbReference type="Proteomes" id="UP000251571">
    <property type="component" value="Unassembled WGS sequence"/>
</dbReference>
<dbReference type="PANTHER" id="PTHR33609">
    <property type="entry name" value="LOW CALCIUM RESPONSE LOCUS PROTEIN S"/>
    <property type="match status" value="1"/>
</dbReference>
<reference evidence="2 4" key="2">
    <citation type="submission" date="2018-03" db="EMBL/GenBank/DDBJ databases">
        <title>Genomic Encyclopedia of Archaeal and Bacterial Type Strains, Phase II (KMG-II): from individual species to whole genera.</title>
        <authorList>
            <person name="Goeker M."/>
        </authorList>
    </citation>
    <scope>NUCLEOTIDE SEQUENCE [LARGE SCALE GENOMIC DNA]</scope>
    <source>
        <strain evidence="2 4">DSM 25227</strain>
    </source>
</reference>
<sequence length="92" mass="10712">MAGKREKPEDIVMKLRQVEVLQGQGMSVAEAVRQVSMTQQTYYRWRRQYGGMSRDQLKRLKELEKENARLRRAVSDLTLDKMILTEAAKGNL</sequence>
<reference evidence="3 5" key="1">
    <citation type="submission" date="2016-10" db="EMBL/GenBank/DDBJ databases">
        <authorList>
            <person name="Cai Z."/>
        </authorList>
    </citation>
    <scope>NUCLEOTIDE SEQUENCE [LARGE SCALE GENOMIC DNA]</scope>
    <source>
        <strain evidence="3 5">DSM 25227</strain>
    </source>
</reference>
<evidence type="ECO:0000313" key="3">
    <source>
        <dbReference type="EMBL" id="SSA52017.1"/>
    </source>
</evidence>
<dbReference type="EMBL" id="QGDJ01000033">
    <property type="protein sequence ID" value="PWJ09635.1"/>
    <property type="molecule type" value="Genomic_DNA"/>
</dbReference>
<dbReference type="SUPFAM" id="SSF46689">
    <property type="entry name" value="Homeodomain-like"/>
    <property type="match status" value="1"/>
</dbReference>
<evidence type="ECO:0000313" key="5">
    <source>
        <dbReference type="Proteomes" id="UP000251571"/>
    </source>
</evidence>
<dbReference type="GO" id="GO:0006313">
    <property type="term" value="P:DNA transposition"/>
    <property type="evidence" value="ECO:0007669"/>
    <property type="project" value="InterPro"/>
</dbReference>
<dbReference type="AlphaFoldDB" id="A0A2Y9BAG0"/>